<evidence type="ECO:0000313" key="2">
    <source>
        <dbReference type="EMBL" id="JAG23564.1"/>
    </source>
</evidence>
<dbReference type="InterPro" id="IPR052634">
    <property type="entry name" value="Sperm_flagellar-bone_growth"/>
</dbReference>
<reference evidence="3" key="3">
    <citation type="submission" date="2014-09" db="EMBL/GenBank/DDBJ databases">
        <authorList>
            <person name="Magalhaes I.L.F."/>
            <person name="Oliveira U."/>
            <person name="Santos F.R."/>
            <person name="Vidigal T.H.D.A."/>
            <person name="Brescovit A.D."/>
            <person name="Santos A.J."/>
        </authorList>
    </citation>
    <scope>NUCLEOTIDE SEQUENCE</scope>
</reference>
<organism evidence="2">
    <name type="scientific">Lygus hesperus</name>
    <name type="common">Western plant bug</name>
    <dbReference type="NCBI Taxonomy" id="30085"/>
    <lineage>
        <taxon>Eukaryota</taxon>
        <taxon>Metazoa</taxon>
        <taxon>Ecdysozoa</taxon>
        <taxon>Arthropoda</taxon>
        <taxon>Hexapoda</taxon>
        <taxon>Insecta</taxon>
        <taxon>Pterygota</taxon>
        <taxon>Neoptera</taxon>
        <taxon>Paraneoptera</taxon>
        <taxon>Hemiptera</taxon>
        <taxon>Heteroptera</taxon>
        <taxon>Panheteroptera</taxon>
        <taxon>Cimicomorpha</taxon>
        <taxon>Miridae</taxon>
        <taxon>Mirini</taxon>
        <taxon>Lygus</taxon>
    </lineage>
</organism>
<keyword evidence="2" id="KW-0966">Cell projection</keyword>
<name>A0A0A9XUE3_LYGHE</name>
<protein>
    <submittedName>
        <fullName evidence="2">Sperm flagellar protein 2</fullName>
    </submittedName>
</protein>
<reference evidence="2" key="1">
    <citation type="journal article" date="2014" name="PLoS ONE">
        <title>Transcriptome-Based Identification of ABC Transporters in the Western Tarnished Plant Bug Lygus hesperus.</title>
        <authorList>
            <person name="Hull J.J."/>
            <person name="Chaney K."/>
            <person name="Geib S.M."/>
            <person name="Fabrick J.A."/>
            <person name="Brent C.S."/>
            <person name="Walsh D."/>
            <person name="Lavine L.C."/>
        </authorList>
    </citation>
    <scope>NUCLEOTIDE SEQUENCE</scope>
</reference>
<evidence type="ECO:0000313" key="3">
    <source>
        <dbReference type="EMBL" id="JAG49446.1"/>
    </source>
</evidence>
<dbReference type="PANTHER" id="PTHR14919">
    <property type="entry name" value="KPL2-RELATED"/>
    <property type="match status" value="1"/>
</dbReference>
<sequence length="261" mass="30160">SLKRKSVAGGGGKVKKSDEPITEKEPSVVLLPKPKPGEPDWVYVNEPIPYEIGYTAASAWECAEYAYLENMEKIFYLLRMHDMKLLPYKEYVKETLQEAMKEDNDKMHLVTNFQLMLNKVDDDYRHDDDMKHELYVRAKELYDLMTVIATERRERTLMKKAELIGQGWVANQAYTLANLYLSMMQVELDMYMDSLQVLNDYYMGIMRAIPKPEIQSRLSLAKNRMAMEEEIVISRLSSTGGHGGGELAHDHHCHEFNSVIP</sequence>
<feature type="compositionally biased region" description="Basic and acidic residues" evidence="1">
    <location>
        <begin position="15"/>
        <end position="26"/>
    </location>
</feature>
<proteinExistence type="predicted"/>
<gene>
    <name evidence="2" type="primary">SPEF2_1</name>
    <name evidence="2" type="ORF">CM83_100662</name>
</gene>
<keyword evidence="2" id="KW-0969">Cilium</keyword>
<reference evidence="2" key="2">
    <citation type="submission" date="2014-07" db="EMBL/GenBank/DDBJ databases">
        <authorList>
            <person name="Hull J."/>
        </authorList>
    </citation>
    <scope>NUCLEOTIDE SEQUENCE</scope>
</reference>
<accession>A0A0A9XUE3</accession>
<dbReference type="EMBL" id="GBHO01020040">
    <property type="protein sequence ID" value="JAG23564.1"/>
    <property type="molecule type" value="Transcribed_RNA"/>
</dbReference>
<feature type="region of interest" description="Disordered" evidence="1">
    <location>
        <begin position="1"/>
        <end position="30"/>
    </location>
</feature>
<dbReference type="EMBL" id="GBRD01016380">
    <property type="protein sequence ID" value="JAG49446.1"/>
    <property type="molecule type" value="Transcribed_RNA"/>
</dbReference>
<keyword evidence="2" id="KW-0282">Flagellum</keyword>
<dbReference type="PANTHER" id="PTHR14919:SF0">
    <property type="entry name" value="SPERM FLAGELLAR PROTEIN 2"/>
    <property type="match status" value="1"/>
</dbReference>
<feature type="non-terminal residue" evidence="2">
    <location>
        <position position="1"/>
    </location>
</feature>
<dbReference type="AlphaFoldDB" id="A0A0A9XUE3"/>
<evidence type="ECO:0000256" key="1">
    <source>
        <dbReference type="SAM" id="MobiDB-lite"/>
    </source>
</evidence>